<comment type="caution">
    <text evidence="3">The sequence shown here is derived from an EMBL/GenBank/DDBJ whole genome shotgun (WGS) entry which is preliminary data.</text>
</comment>
<dbReference type="InterPro" id="IPR026854">
    <property type="entry name" value="VPS13_N"/>
</dbReference>
<gene>
    <name evidence="3" type="ORF">Ae201684_006412</name>
</gene>
<accession>A0A6G0XB99</accession>
<evidence type="ECO:0000313" key="3">
    <source>
        <dbReference type="EMBL" id="KAF0737235.1"/>
    </source>
</evidence>
<feature type="domain" description="Chorein N-terminal" evidence="2">
    <location>
        <begin position="121"/>
        <end position="495"/>
    </location>
</feature>
<dbReference type="VEuPathDB" id="FungiDB:AeMF1_011138"/>
<dbReference type="GO" id="GO:0006623">
    <property type="term" value="P:protein targeting to vacuole"/>
    <property type="evidence" value="ECO:0007669"/>
    <property type="project" value="TreeGrafter"/>
</dbReference>
<reference evidence="3 4" key="1">
    <citation type="submission" date="2019-07" db="EMBL/GenBank/DDBJ databases">
        <title>Genomics analysis of Aphanomyces spp. identifies a new class of oomycete effector associated with host adaptation.</title>
        <authorList>
            <person name="Gaulin E."/>
        </authorList>
    </citation>
    <scope>NUCLEOTIDE SEQUENCE [LARGE SCALE GENOMIC DNA]</scope>
    <source>
        <strain evidence="3 4">ATCC 201684</strain>
    </source>
</reference>
<keyword evidence="4" id="KW-1185">Reference proteome</keyword>
<proteinExistence type="predicted"/>
<evidence type="ECO:0000259" key="2">
    <source>
        <dbReference type="Pfam" id="PF12624"/>
    </source>
</evidence>
<name>A0A6G0XB99_9STRA</name>
<keyword evidence="1" id="KW-0813">Transport</keyword>
<dbReference type="GO" id="GO:0045053">
    <property type="term" value="P:protein retention in Golgi apparatus"/>
    <property type="evidence" value="ECO:0007669"/>
    <property type="project" value="TreeGrafter"/>
</dbReference>
<protein>
    <recommendedName>
        <fullName evidence="2">Chorein N-terminal domain-containing protein</fullName>
    </recommendedName>
</protein>
<dbReference type="PANTHER" id="PTHR16166">
    <property type="entry name" value="VACUOLAR PROTEIN SORTING-ASSOCIATED PROTEIN VPS13"/>
    <property type="match status" value="1"/>
</dbReference>
<dbReference type="Pfam" id="PF12624">
    <property type="entry name" value="VPS13_N"/>
    <property type="match status" value="1"/>
</dbReference>
<organism evidence="3 4">
    <name type="scientific">Aphanomyces euteiches</name>
    <dbReference type="NCBI Taxonomy" id="100861"/>
    <lineage>
        <taxon>Eukaryota</taxon>
        <taxon>Sar</taxon>
        <taxon>Stramenopiles</taxon>
        <taxon>Oomycota</taxon>
        <taxon>Saprolegniomycetes</taxon>
        <taxon>Saprolegniales</taxon>
        <taxon>Verrucalvaceae</taxon>
        <taxon>Aphanomyces</taxon>
    </lineage>
</organism>
<evidence type="ECO:0000256" key="1">
    <source>
        <dbReference type="ARBA" id="ARBA00022448"/>
    </source>
</evidence>
<dbReference type="EMBL" id="VJMJ01000084">
    <property type="protein sequence ID" value="KAF0737235.1"/>
    <property type="molecule type" value="Genomic_DNA"/>
</dbReference>
<dbReference type="PANTHER" id="PTHR16166:SF138">
    <property type="entry name" value="INTERMEMBRANE LIPID TRANSFER PROTEIN VPS13D"/>
    <property type="match status" value="1"/>
</dbReference>
<dbReference type="InterPro" id="IPR026847">
    <property type="entry name" value="VPS13"/>
</dbReference>
<sequence>MIPLTFKEFTQRVMSRLGISWMVETIEAIGEEAWSSFVSRMPPLVGGRSYTLSFVFAEAWSVALEHIMREDEEDDPIPTLEDFKAALRSCFQWSDLDAISPSIAKYREAAIYVLQEKSTFLTIEAQVDDFSLRVEQSQYHSILAFLSLLSFRQRQLKYAHLRPVTSVHANPTAWWHFCIEAVIIDTRARLRKIDWEYVRKKKMQKRRYVELYIELHDHENSPEYIRMEYNTLEYDMDNKDILVCRAEAKKRIAEIQTRRAPPASSYLSYSYWFGSNNTDPSKRELEKEYFYDAIDYDPNEINPNLLDSRIKYRVQLELQKFRTEIIQGMCTLVTLHGSNMSLELSRRQDNTNLLMEVSEFEMEEPLNTCKISRLPMDIVMQNKNAHEISGVRLRLCEKPLPLISCKIELPQIGNVQADLGITFISQPMQAFFDMPFVLSVASFFKAPPSIDLSDIDAAAWERAKTFSKFSAAQLRQAIATRTKVCLNVDITSPIL</sequence>
<dbReference type="AlphaFoldDB" id="A0A6G0XB99"/>
<dbReference type="Proteomes" id="UP000481153">
    <property type="component" value="Unassembled WGS sequence"/>
</dbReference>
<evidence type="ECO:0000313" key="4">
    <source>
        <dbReference type="Proteomes" id="UP000481153"/>
    </source>
</evidence>